<gene>
    <name evidence="2" type="ORF">K9S39_23720</name>
</gene>
<feature type="transmembrane region" description="Helical" evidence="1">
    <location>
        <begin position="6"/>
        <end position="28"/>
    </location>
</feature>
<keyword evidence="1" id="KW-0472">Membrane</keyword>
<feature type="transmembrane region" description="Helical" evidence="1">
    <location>
        <begin position="99"/>
        <end position="123"/>
    </location>
</feature>
<evidence type="ECO:0000313" key="2">
    <source>
        <dbReference type="EMBL" id="UQA94467.1"/>
    </source>
</evidence>
<sequence>MSVSWLGYPQVMLAWWCPLAAVGLWHLLRRGSIRLPARERFVLAVACALTPLLAMAVPYLPHSPLRDALPWRAPVAWGISNGIADIDHGHVLSVIAAQLMFAMSLVPLASMAVSFLAGAFQVVRTGRVFARLEPQQCGDVWIARASGPATRGLASTVGLVRPRIVLGAEVAASAEASAIIQHERAHAEARHPLWIFLATCALRSWWWIPGRKTVLAEVRLAAELWADQSARETDGAAAVAKALCAQIDAASPRHGGVAAGGSAAFLDPGTELTCRAEALASPARVIPVWQAWAIRGTTVVMVGAVTLLL</sequence>
<proteinExistence type="predicted"/>
<feature type="transmembrane region" description="Helical" evidence="1">
    <location>
        <begin position="40"/>
        <end position="60"/>
    </location>
</feature>
<dbReference type="InterPro" id="IPR052173">
    <property type="entry name" value="Beta-lactam_resp_regulator"/>
</dbReference>
<dbReference type="Proteomes" id="UP000830115">
    <property type="component" value="Chromosome"/>
</dbReference>
<dbReference type="EMBL" id="CP086322">
    <property type="protein sequence ID" value="UQA94467.1"/>
    <property type="molecule type" value="Genomic_DNA"/>
</dbReference>
<keyword evidence="1" id="KW-1133">Transmembrane helix</keyword>
<protein>
    <recommendedName>
        <fullName evidence="4">BlaR1 peptidase M56</fullName>
    </recommendedName>
</protein>
<name>A0ABY4M9P3_9ACTN</name>
<dbReference type="PANTHER" id="PTHR34978">
    <property type="entry name" value="POSSIBLE SENSOR-TRANSDUCER PROTEIN BLAR"/>
    <property type="match status" value="1"/>
</dbReference>
<reference evidence="2" key="1">
    <citation type="submission" date="2021-10" db="EMBL/GenBank/DDBJ databases">
        <title>Streptomyces nigrumlapis sp.nov.,an antimicrobial producing actinobacterium isolated from Black Gobi rocks.</title>
        <authorList>
            <person name="Wen Y."/>
            <person name="Zhang W."/>
            <person name="Liu X.G."/>
        </authorList>
    </citation>
    <scope>NUCLEOTIDE SEQUENCE</scope>
    <source>
        <strain evidence="2">ST13-2-2</strain>
    </source>
</reference>
<keyword evidence="3" id="KW-1185">Reference proteome</keyword>
<evidence type="ECO:0000256" key="1">
    <source>
        <dbReference type="SAM" id="Phobius"/>
    </source>
</evidence>
<dbReference type="PANTHER" id="PTHR34978:SF3">
    <property type="entry name" value="SLR0241 PROTEIN"/>
    <property type="match status" value="1"/>
</dbReference>
<keyword evidence="1" id="KW-0812">Transmembrane</keyword>
<dbReference type="RefSeq" id="WP_248865337.1">
    <property type="nucleotide sequence ID" value="NZ_CP086322.1"/>
</dbReference>
<evidence type="ECO:0008006" key="4">
    <source>
        <dbReference type="Google" id="ProtNLM"/>
    </source>
</evidence>
<evidence type="ECO:0000313" key="3">
    <source>
        <dbReference type="Proteomes" id="UP000830115"/>
    </source>
</evidence>
<organism evidence="2 3">
    <name type="scientific">Streptomyces halobius</name>
    <dbReference type="NCBI Taxonomy" id="2879846"/>
    <lineage>
        <taxon>Bacteria</taxon>
        <taxon>Bacillati</taxon>
        <taxon>Actinomycetota</taxon>
        <taxon>Actinomycetes</taxon>
        <taxon>Kitasatosporales</taxon>
        <taxon>Streptomycetaceae</taxon>
        <taxon>Streptomyces</taxon>
    </lineage>
</organism>
<accession>A0ABY4M9P3</accession>